<feature type="domain" description="BRCT" evidence="2">
    <location>
        <begin position="346"/>
        <end position="413"/>
    </location>
</feature>
<dbReference type="EMBL" id="ML992508">
    <property type="protein sequence ID" value="KAF2222410.1"/>
    <property type="molecule type" value="Genomic_DNA"/>
</dbReference>
<organism evidence="3 4">
    <name type="scientific">Elsinoe ampelina</name>
    <dbReference type="NCBI Taxonomy" id="302913"/>
    <lineage>
        <taxon>Eukaryota</taxon>
        <taxon>Fungi</taxon>
        <taxon>Dikarya</taxon>
        <taxon>Ascomycota</taxon>
        <taxon>Pezizomycotina</taxon>
        <taxon>Dothideomycetes</taxon>
        <taxon>Dothideomycetidae</taxon>
        <taxon>Myriangiales</taxon>
        <taxon>Elsinoaceae</taxon>
        <taxon>Elsinoe</taxon>
    </lineage>
</organism>
<reference evidence="4" key="1">
    <citation type="journal article" date="2020" name="Stud. Mycol.">
        <title>101 Dothideomycetes genomes: A test case for predicting lifestyles and emergence of pathogens.</title>
        <authorList>
            <person name="Haridas S."/>
            <person name="Albert R."/>
            <person name="Binder M."/>
            <person name="Bloem J."/>
            <person name="LaButti K."/>
            <person name="Salamov A."/>
            <person name="Andreopoulos B."/>
            <person name="Baker S."/>
            <person name="Barry K."/>
            <person name="Bills G."/>
            <person name="Bluhm B."/>
            <person name="Cannon C."/>
            <person name="Castanera R."/>
            <person name="Culley D."/>
            <person name="Daum C."/>
            <person name="Ezra D."/>
            <person name="Gonzalez J."/>
            <person name="Henrissat B."/>
            <person name="Kuo A."/>
            <person name="Liang C."/>
            <person name="Lipzen A."/>
            <person name="Lutzoni F."/>
            <person name="Magnuson J."/>
            <person name="Mondo S."/>
            <person name="Nolan M."/>
            <person name="Ohm R."/>
            <person name="Pangilinan J."/>
            <person name="Park H.-J."/>
            <person name="Ramirez L."/>
            <person name="Alfaro M."/>
            <person name="Sun H."/>
            <person name="Tritt A."/>
            <person name="Yoshinaga Y."/>
            <person name="Zwiers L.-H."/>
            <person name="Turgeon B."/>
            <person name="Goodwin S."/>
            <person name="Spatafora J."/>
            <person name="Crous P."/>
            <person name="Grigoriev I."/>
        </authorList>
    </citation>
    <scope>NUCLEOTIDE SEQUENCE [LARGE SCALE GENOMIC DNA]</scope>
    <source>
        <strain evidence="4">CECT 20119</strain>
    </source>
</reference>
<dbReference type="SMART" id="SM00292">
    <property type="entry name" value="BRCT"/>
    <property type="match status" value="2"/>
</dbReference>
<dbReference type="CDD" id="cd17744">
    <property type="entry name" value="BRCT_MDC1_rpt1"/>
    <property type="match status" value="1"/>
</dbReference>
<dbReference type="PROSITE" id="PS50172">
    <property type="entry name" value="BRCT"/>
    <property type="match status" value="1"/>
</dbReference>
<protein>
    <recommendedName>
        <fullName evidence="2">BRCT domain-containing protein</fullName>
    </recommendedName>
</protein>
<gene>
    <name evidence="3" type="ORF">BDZ85DRAFT_127610</name>
</gene>
<feature type="region of interest" description="Disordered" evidence="1">
    <location>
        <begin position="173"/>
        <end position="325"/>
    </location>
</feature>
<feature type="compositionally biased region" description="Acidic residues" evidence="1">
    <location>
        <begin position="176"/>
        <end position="188"/>
    </location>
</feature>
<dbReference type="InterPro" id="IPR001357">
    <property type="entry name" value="BRCT_dom"/>
</dbReference>
<evidence type="ECO:0000259" key="2">
    <source>
        <dbReference type="PROSITE" id="PS50172"/>
    </source>
</evidence>
<name>A0A6A6GAL2_9PEZI</name>
<sequence length="535" mass="57695">MGQQRVQTHLDISTDKLIQYNLLRSGDEISFPDQEVSVRFEMDLPRVEVSSSVPVPGGADNRQHLTDGLVPATLLNGEVDDETDVEDGDLDAGTSDLPTLQNTKKVQKHSPESQQHVYSTAQESSAQVVQDTPVAPRTIGVSQMNGQANISGATSPIPAQVESILHQSDITKGENDAADEADIDEPDAPDGSHQPPELEAGFPTGFQKHKSTTARNTYGRSKRKLPAEDAELEPDEDKASPTKKKTKRQKTVELDETPNDTMATGLIKRDSTATHSTDKRSRTKNLKAMSEASDSPSPAAKKAAPKARKGAKATKHPSKDQEAVGIAGRPINVVFSSTKKDSAANQQMLINLGVNIKDDFDDKSETYVCTAPDLKSTSKILSALVQDQPIISDAWVAACRKAQAIVEPTDFQVAEQKDVNTDRSTLFSGRKVVFTQAILTAWGSEGSGNIQRVLKQAGAKVEKKAVTKNATVDEDTLVIGVEDSDLAASALLQKGVNVYKKEFITKSIMEAKLQVDNADMMIGSQEKGGKRKSKG</sequence>
<dbReference type="Gene3D" id="3.40.50.10190">
    <property type="entry name" value="BRCT domain"/>
    <property type="match status" value="2"/>
</dbReference>
<dbReference type="AlphaFoldDB" id="A0A6A6GAL2"/>
<keyword evidence="4" id="KW-1185">Reference proteome</keyword>
<feature type="compositionally biased region" description="Low complexity" evidence="1">
    <location>
        <begin position="288"/>
        <end position="302"/>
    </location>
</feature>
<feature type="region of interest" description="Disordered" evidence="1">
    <location>
        <begin position="82"/>
        <end position="115"/>
    </location>
</feature>
<feature type="compositionally biased region" description="Basic residues" evidence="1">
    <location>
        <begin position="303"/>
        <end position="316"/>
    </location>
</feature>
<evidence type="ECO:0000313" key="3">
    <source>
        <dbReference type="EMBL" id="KAF2222410.1"/>
    </source>
</evidence>
<dbReference type="Proteomes" id="UP000799538">
    <property type="component" value="Unassembled WGS sequence"/>
</dbReference>
<dbReference type="SUPFAM" id="SSF52113">
    <property type="entry name" value="BRCT domain"/>
    <property type="match status" value="1"/>
</dbReference>
<evidence type="ECO:0000313" key="4">
    <source>
        <dbReference type="Proteomes" id="UP000799538"/>
    </source>
</evidence>
<dbReference type="OrthoDB" id="3945831at2759"/>
<accession>A0A6A6GAL2</accession>
<proteinExistence type="predicted"/>
<evidence type="ECO:0000256" key="1">
    <source>
        <dbReference type="SAM" id="MobiDB-lite"/>
    </source>
</evidence>
<dbReference type="InterPro" id="IPR036420">
    <property type="entry name" value="BRCT_dom_sf"/>
</dbReference>
<feature type="compositionally biased region" description="Basic and acidic residues" evidence="1">
    <location>
        <begin position="267"/>
        <end position="280"/>
    </location>
</feature>